<reference evidence="1" key="1">
    <citation type="journal article" date="2015" name="Nature">
        <title>Complex archaea that bridge the gap between prokaryotes and eukaryotes.</title>
        <authorList>
            <person name="Spang A."/>
            <person name="Saw J.H."/>
            <person name="Jorgensen S.L."/>
            <person name="Zaremba-Niedzwiedzka K."/>
            <person name="Martijn J."/>
            <person name="Lind A.E."/>
            <person name="van Eijk R."/>
            <person name="Schleper C."/>
            <person name="Guy L."/>
            <person name="Ettema T.J."/>
        </authorList>
    </citation>
    <scope>NUCLEOTIDE SEQUENCE</scope>
</reference>
<gene>
    <name evidence="1" type="ORF">LCGC14_2270800</name>
</gene>
<evidence type="ECO:0000313" key="1">
    <source>
        <dbReference type="EMBL" id="KKL53895.1"/>
    </source>
</evidence>
<comment type="caution">
    <text evidence="1">The sequence shown here is derived from an EMBL/GenBank/DDBJ whole genome shotgun (WGS) entry which is preliminary data.</text>
</comment>
<proteinExistence type="predicted"/>
<name>A0A0F9F9H0_9ZZZZ</name>
<dbReference type="EMBL" id="LAZR01031387">
    <property type="protein sequence ID" value="KKL53895.1"/>
    <property type="molecule type" value="Genomic_DNA"/>
</dbReference>
<accession>A0A0F9F9H0</accession>
<protein>
    <submittedName>
        <fullName evidence="1">Uncharacterized protein</fullName>
    </submittedName>
</protein>
<sequence>MDKCTRPISMKAGIYLLCGRPAKYIVGAWDVCENCKPIADYYTKKYAEIEGETDEKTDS</sequence>
<organism evidence="1">
    <name type="scientific">marine sediment metagenome</name>
    <dbReference type="NCBI Taxonomy" id="412755"/>
    <lineage>
        <taxon>unclassified sequences</taxon>
        <taxon>metagenomes</taxon>
        <taxon>ecological metagenomes</taxon>
    </lineage>
</organism>
<dbReference type="AlphaFoldDB" id="A0A0F9F9H0"/>